<proteinExistence type="predicted"/>
<evidence type="ECO:0000313" key="3">
    <source>
        <dbReference type="EMBL" id="MDQ0363244.1"/>
    </source>
</evidence>
<dbReference type="RefSeq" id="WP_307412072.1">
    <property type="nucleotide sequence ID" value="NZ_JAUSUR010000010.1"/>
</dbReference>
<keyword evidence="2" id="KW-1133">Transmembrane helix</keyword>
<name>A0ABU0E937_9FIRM</name>
<keyword evidence="2" id="KW-0812">Transmembrane</keyword>
<feature type="region of interest" description="Disordered" evidence="1">
    <location>
        <begin position="116"/>
        <end position="140"/>
    </location>
</feature>
<evidence type="ECO:0000313" key="4">
    <source>
        <dbReference type="Proteomes" id="UP001230220"/>
    </source>
</evidence>
<dbReference type="EMBL" id="JAUSUR010000010">
    <property type="protein sequence ID" value="MDQ0363244.1"/>
    <property type="molecule type" value="Genomic_DNA"/>
</dbReference>
<evidence type="ECO:0000256" key="2">
    <source>
        <dbReference type="SAM" id="Phobius"/>
    </source>
</evidence>
<feature type="transmembrane region" description="Helical" evidence="2">
    <location>
        <begin position="54"/>
        <end position="75"/>
    </location>
</feature>
<dbReference type="Proteomes" id="UP001230220">
    <property type="component" value="Unassembled WGS sequence"/>
</dbReference>
<feature type="compositionally biased region" description="Basic residues" evidence="1">
    <location>
        <begin position="125"/>
        <end position="140"/>
    </location>
</feature>
<gene>
    <name evidence="3" type="ORF">J2S15_004005</name>
</gene>
<keyword evidence="2" id="KW-0472">Membrane</keyword>
<evidence type="ECO:0008006" key="5">
    <source>
        <dbReference type="Google" id="ProtNLM"/>
    </source>
</evidence>
<feature type="transmembrane region" description="Helical" evidence="2">
    <location>
        <begin position="28"/>
        <end position="48"/>
    </location>
</feature>
<accession>A0ABU0E937</accession>
<keyword evidence="4" id="KW-1185">Reference proteome</keyword>
<protein>
    <recommendedName>
        <fullName evidence="5">PrgI family protein</fullName>
    </recommendedName>
</protein>
<organism evidence="3 4">
    <name type="scientific">Breznakia pachnodae</name>
    <dbReference type="NCBI Taxonomy" id="265178"/>
    <lineage>
        <taxon>Bacteria</taxon>
        <taxon>Bacillati</taxon>
        <taxon>Bacillota</taxon>
        <taxon>Erysipelotrichia</taxon>
        <taxon>Erysipelotrichales</taxon>
        <taxon>Erysipelotrichaceae</taxon>
        <taxon>Breznakia</taxon>
    </lineage>
</organism>
<reference evidence="3 4" key="1">
    <citation type="submission" date="2023-07" db="EMBL/GenBank/DDBJ databases">
        <title>Genomic Encyclopedia of Type Strains, Phase IV (KMG-IV): sequencing the most valuable type-strain genomes for metagenomic binning, comparative biology and taxonomic classification.</title>
        <authorList>
            <person name="Goeker M."/>
        </authorList>
    </citation>
    <scope>NUCLEOTIDE SEQUENCE [LARGE SCALE GENOMIC DNA]</scope>
    <source>
        <strain evidence="3 4">DSM 16784</strain>
    </source>
</reference>
<comment type="caution">
    <text evidence="3">The sequence shown here is derived from an EMBL/GenBank/DDBJ whole genome shotgun (WGS) entry which is preliminary data.</text>
</comment>
<sequence>MRQPLIFKTSKNFKRGLFIMNRYRPSDMIIILSTIAFSVLSIILYLNLVDESETLIKLIIVGLLLLPVLAVYLLFMPMPTYFNVLDFLKVWIRWQFKQKVWKWEGIHQFDYYDVDDEQEGEGHGKPNKRIRRKKKQKKNS</sequence>
<evidence type="ECO:0000256" key="1">
    <source>
        <dbReference type="SAM" id="MobiDB-lite"/>
    </source>
</evidence>